<dbReference type="SUPFAM" id="SSF49464">
    <property type="entry name" value="Carboxypeptidase regulatory domain-like"/>
    <property type="match status" value="1"/>
</dbReference>
<dbReference type="Gene3D" id="2.170.130.10">
    <property type="entry name" value="TonB-dependent receptor, plug domain"/>
    <property type="match status" value="1"/>
</dbReference>
<evidence type="ECO:0000256" key="4">
    <source>
        <dbReference type="ARBA" id="ARBA00022692"/>
    </source>
</evidence>
<dbReference type="Pfam" id="PF00593">
    <property type="entry name" value="TonB_dep_Rec_b-barrel"/>
    <property type="match status" value="1"/>
</dbReference>
<evidence type="ECO:0000259" key="10">
    <source>
        <dbReference type="Pfam" id="PF00593"/>
    </source>
</evidence>
<name>A0AB39W041_9FLAO</name>
<dbReference type="RefSeq" id="WP_369752281.1">
    <property type="nucleotide sequence ID" value="NZ_CP165625.1"/>
</dbReference>
<evidence type="ECO:0000256" key="1">
    <source>
        <dbReference type="ARBA" id="ARBA00004571"/>
    </source>
</evidence>
<evidence type="ECO:0000256" key="3">
    <source>
        <dbReference type="ARBA" id="ARBA00022452"/>
    </source>
</evidence>
<gene>
    <name evidence="12" type="ORF">AB3G34_09485</name>
</gene>
<feature type="domain" description="TonB-dependent receptor-like beta-barrel" evidence="10">
    <location>
        <begin position="418"/>
        <end position="878"/>
    </location>
</feature>
<dbReference type="InterPro" id="IPR008969">
    <property type="entry name" value="CarboxyPept-like_regulatory"/>
</dbReference>
<dbReference type="AlphaFoldDB" id="A0AB39W041"/>
<comment type="subcellular location">
    <subcellularLocation>
        <location evidence="1 8">Cell outer membrane</location>
        <topology evidence="1 8">Multi-pass membrane protein</topology>
    </subcellularLocation>
</comment>
<dbReference type="Pfam" id="PF13715">
    <property type="entry name" value="CarbopepD_reg_2"/>
    <property type="match status" value="1"/>
</dbReference>
<evidence type="ECO:0000256" key="6">
    <source>
        <dbReference type="ARBA" id="ARBA00023136"/>
    </source>
</evidence>
<dbReference type="SUPFAM" id="SSF56935">
    <property type="entry name" value="Porins"/>
    <property type="match status" value="1"/>
</dbReference>
<evidence type="ECO:0000256" key="5">
    <source>
        <dbReference type="ARBA" id="ARBA00023077"/>
    </source>
</evidence>
<dbReference type="InterPro" id="IPR037066">
    <property type="entry name" value="Plug_dom_sf"/>
</dbReference>
<sequence length="928" mass="105242">MCKISTFRLSLLLLIIPFFSIIYGSEIKGRILDKNTNEPIIGATIYLTATTYGYSGFDGTYIIKNVPEGSYIVKCSYQGYINQETTITVKLGAITLNFELVEKNITLSEVVISVKQDKESSKYALHREKESQNILNAISAKSIQLLPDLTTAGVLQRMSGVSLERTSTGDARYAIIRGMDQRYNYTLVNGIKIPSPDNKYRYVPMDMFPADLLERLDVIKALTPEMEGDAIGGAMDLIMKNAQDKLAITANIATGFSQFISDNGYENFDKKVINSKSPADINGANYIATPNDFTYKNFDYKRRTLPLNTNLGFSISNRFLKDKKLGVVVATSYQNEYKGSKSTWFKPENQPAPGNVPAFTDLYSRRYNINQTRYGIHTKLDYILNSKNKISLYNVYLKSEETQNRKSIDTSLSIGRSGVGTGNTYKLYRSRYIKQSIYNNTLQGEHKINEYLNADWSAVYSLAKSITPDWSEYQTVEQVGYDANQNQTVTPAVLNIPFYRIWMNNSDRDYAGYINFKYKKEILNKPMVLSMGGLYRNKLRKNNYNEWNLIPNNSSSGEPIPYDGILSPDKFHFNGITAAQGSPNNALNYDATEKIAAYYFQDNIQFNDKLSILGGLRIENTTQTWKTAQDATIIAGAVGSKTYTDFLPSIHFKYKLSEKENLRLSYFSAINRPGFYEYIPFKIEGEDFNMSGNPNLKHATASNFDIRYELFPKGLDQFLIGAFYKNIQNPIESAILFTGTSSATLKPTNFGTATNFGFEVNMAKYFGKIGITANYTYTNSKITTTKLFYNSSYVSEETTQTRPLQGQSPHIANLSLLYKNQNSGIDVQLAYIYTGRKITLVSPYKDLDYWQKGNSQLDFSIEKRAFKNFTFYSKITNLLNTPVLVQILQPNIYTTGKFALPNQTDPDRVTVQKDLYGINYTFGMRYKF</sequence>
<feature type="domain" description="TonB-dependent receptor plug" evidence="11">
    <location>
        <begin position="130"/>
        <end position="234"/>
    </location>
</feature>
<keyword evidence="5 9" id="KW-0798">TonB box</keyword>
<evidence type="ECO:0000313" key="12">
    <source>
        <dbReference type="EMBL" id="XDU94127.1"/>
    </source>
</evidence>
<dbReference type="InterPro" id="IPR012910">
    <property type="entry name" value="Plug_dom"/>
</dbReference>
<dbReference type="PANTHER" id="PTHR40980:SF4">
    <property type="entry name" value="TONB-DEPENDENT RECEPTOR-LIKE BETA-BARREL DOMAIN-CONTAINING PROTEIN"/>
    <property type="match status" value="1"/>
</dbReference>
<keyword evidence="6 8" id="KW-0472">Membrane</keyword>
<keyword evidence="7 8" id="KW-0998">Cell outer membrane</keyword>
<keyword evidence="12" id="KW-0675">Receptor</keyword>
<organism evidence="12">
    <name type="scientific">Flavobacterium sp. WC2409</name>
    <dbReference type="NCBI Taxonomy" id="3234139"/>
    <lineage>
        <taxon>Bacteria</taxon>
        <taxon>Pseudomonadati</taxon>
        <taxon>Bacteroidota</taxon>
        <taxon>Flavobacteriia</taxon>
        <taxon>Flavobacteriales</taxon>
        <taxon>Flavobacteriaceae</taxon>
        <taxon>Flavobacterium</taxon>
    </lineage>
</organism>
<dbReference type="PANTHER" id="PTHR40980">
    <property type="entry name" value="PLUG DOMAIN-CONTAINING PROTEIN"/>
    <property type="match status" value="1"/>
</dbReference>
<evidence type="ECO:0000259" key="11">
    <source>
        <dbReference type="Pfam" id="PF07715"/>
    </source>
</evidence>
<dbReference type="Gene3D" id="2.60.40.1120">
    <property type="entry name" value="Carboxypeptidase-like, regulatory domain"/>
    <property type="match status" value="1"/>
</dbReference>
<protein>
    <submittedName>
        <fullName evidence="12">TonB-dependent receptor</fullName>
    </submittedName>
</protein>
<evidence type="ECO:0000256" key="7">
    <source>
        <dbReference type="ARBA" id="ARBA00023237"/>
    </source>
</evidence>
<keyword evidence="2 8" id="KW-0813">Transport</keyword>
<dbReference type="InterPro" id="IPR000531">
    <property type="entry name" value="Beta-barrel_TonB"/>
</dbReference>
<dbReference type="Gene3D" id="2.40.170.20">
    <property type="entry name" value="TonB-dependent receptor, beta-barrel domain"/>
    <property type="match status" value="1"/>
</dbReference>
<evidence type="ECO:0000256" key="8">
    <source>
        <dbReference type="PROSITE-ProRule" id="PRU01360"/>
    </source>
</evidence>
<dbReference type="PROSITE" id="PS52016">
    <property type="entry name" value="TONB_DEPENDENT_REC_3"/>
    <property type="match status" value="1"/>
</dbReference>
<reference evidence="12" key="1">
    <citation type="submission" date="2024-07" db="EMBL/GenBank/DDBJ databases">
        <authorList>
            <person name="Biller S.J."/>
        </authorList>
    </citation>
    <scope>NUCLEOTIDE SEQUENCE</scope>
    <source>
        <strain evidence="12">WC2409</strain>
    </source>
</reference>
<dbReference type="InterPro" id="IPR039426">
    <property type="entry name" value="TonB-dep_rcpt-like"/>
</dbReference>
<comment type="similarity">
    <text evidence="8 9">Belongs to the TonB-dependent receptor family.</text>
</comment>
<evidence type="ECO:0000256" key="2">
    <source>
        <dbReference type="ARBA" id="ARBA00022448"/>
    </source>
</evidence>
<dbReference type="InterPro" id="IPR036942">
    <property type="entry name" value="Beta-barrel_TonB_sf"/>
</dbReference>
<dbReference type="GO" id="GO:0009279">
    <property type="term" value="C:cell outer membrane"/>
    <property type="evidence" value="ECO:0007669"/>
    <property type="project" value="UniProtKB-SubCell"/>
</dbReference>
<keyword evidence="3 8" id="KW-1134">Transmembrane beta strand</keyword>
<keyword evidence="4 8" id="KW-0812">Transmembrane</keyword>
<accession>A0AB39W041</accession>
<dbReference type="Pfam" id="PF07715">
    <property type="entry name" value="Plug"/>
    <property type="match status" value="1"/>
</dbReference>
<evidence type="ECO:0000256" key="9">
    <source>
        <dbReference type="RuleBase" id="RU003357"/>
    </source>
</evidence>
<dbReference type="EMBL" id="CP165625">
    <property type="protein sequence ID" value="XDU94127.1"/>
    <property type="molecule type" value="Genomic_DNA"/>
</dbReference>
<proteinExistence type="inferred from homology"/>